<evidence type="ECO:0000313" key="1">
    <source>
        <dbReference type="EMBL" id="EOO65011.1"/>
    </source>
</evidence>
<gene>
    <name evidence="1" type="ORF">IIC_06194</name>
</gene>
<comment type="caution">
    <text evidence="1">The sequence shown here is derived from an EMBL/GenBank/DDBJ whole genome shotgun (WGS) entry which is preliminary data.</text>
</comment>
<protein>
    <submittedName>
        <fullName evidence="1">Uncharacterized protein</fullName>
    </submittedName>
</protein>
<name>R8GWN8_BACCE</name>
<organism evidence="1 2">
    <name type="scientific">Bacillus cereus VD021</name>
    <dbReference type="NCBI Taxonomy" id="1053224"/>
    <lineage>
        <taxon>Bacteria</taxon>
        <taxon>Bacillati</taxon>
        <taxon>Bacillota</taxon>
        <taxon>Bacilli</taxon>
        <taxon>Bacillales</taxon>
        <taxon>Bacillaceae</taxon>
        <taxon>Bacillus</taxon>
        <taxon>Bacillus cereus group</taxon>
    </lineage>
</organism>
<dbReference type="Proteomes" id="UP000014040">
    <property type="component" value="Unassembled WGS sequence"/>
</dbReference>
<dbReference type="HOGENOM" id="CLU_133078_0_0_9"/>
<accession>R8GWN8</accession>
<dbReference type="EMBL" id="AHES01000088">
    <property type="protein sequence ID" value="EOO65011.1"/>
    <property type="molecule type" value="Genomic_DNA"/>
</dbReference>
<proteinExistence type="predicted"/>
<dbReference type="PATRIC" id="fig|1053224.3.peg.6203"/>
<evidence type="ECO:0000313" key="2">
    <source>
        <dbReference type="Proteomes" id="UP000014040"/>
    </source>
</evidence>
<dbReference type="RefSeq" id="WP_016101425.1">
    <property type="nucleotide sequence ID" value="NZ_KB976278.1"/>
</dbReference>
<dbReference type="AlphaFoldDB" id="R8GWN8"/>
<reference evidence="1 2" key="1">
    <citation type="submission" date="2012-12" db="EMBL/GenBank/DDBJ databases">
        <title>The Genome Sequence of Bacillus cereus VD021.</title>
        <authorList>
            <consortium name="The Broad Institute Genome Sequencing Platform"/>
            <consortium name="The Broad Institute Genome Sequencing Center for Infectious Disease"/>
            <person name="Feldgarden M."/>
            <person name="Van der Auwera G.A."/>
            <person name="Mahillon J."/>
            <person name="Duprez V."/>
            <person name="Timmery S."/>
            <person name="Mattelet C."/>
            <person name="Dierick K."/>
            <person name="Sun M."/>
            <person name="Yu Z."/>
            <person name="Zhu L."/>
            <person name="Hu X."/>
            <person name="Shank E.B."/>
            <person name="Swiecicka I."/>
            <person name="Hansen B.M."/>
            <person name="Andrup L."/>
            <person name="Walker B."/>
            <person name="Young S.K."/>
            <person name="Zeng Q."/>
            <person name="Gargeya S."/>
            <person name="Fitzgerald M."/>
            <person name="Haas B."/>
            <person name="Abouelleil A."/>
            <person name="Alvarado L."/>
            <person name="Arachchi H.M."/>
            <person name="Berlin A.M."/>
            <person name="Chapman S.B."/>
            <person name="Dewar J."/>
            <person name="Goldberg J."/>
            <person name="Griggs A."/>
            <person name="Gujja S."/>
            <person name="Hansen M."/>
            <person name="Howarth C."/>
            <person name="Imamovic A."/>
            <person name="Larimer J."/>
            <person name="McCowan C."/>
            <person name="Murphy C."/>
            <person name="Neiman D."/>
            <person name="Pearson M."/>
            <person name="Priest M."/>
            <person name="Roberts A."/>
            <person name="Saif S."/>
            <person name="Shea T."/>
            <person name="Sisk P."/>
            <person name="Sykes S."/>
            <person name="Wortman J."/>
            <person name="Nusbaum C."/>
            <person name="Birren B."/>
        </authorList>
    </citation>
    <scope>NUCLEOTIDE SEQUENCE [LARGE SCALE GENOMIC DNA]</scope>
    <source>
        <strain evidence="1 2">VD021</strain>
    </source>
</reference>
<sequence>MYITEEMYRKYKNLNIPLQYSIEEISNIYFKKYNAVEIDKKFFIDLKKDPYVNYSKIVKCFVIDDKKILDHLFSKEEKKHHLEFKKEISQLYPEEDFVVEEGRLLNIILESDDNNTISSFTLQGKSDKIFYELIVFKGIKNEDLKLDNINFQEYLQALVQSGYIIE</sequence>